<name>A0ABS3F187_9PROT</name>
<dbReference type="EMBL" id="JAFLNC010000001">
    <property type="protein sequence ID" value="MBO0332271.1"/>
    <property type="molecule type" value="Genomic_DNA"/>
</dbReference>
<keyword evidence="3" id="KW-1185">Reference proteome</keyword>
<dbReference type="PANTHER" id="PTHR33442:SF1">
    <property type="entry name" value="TRANS-3-HYDROXY-L-PROLINE DEHYDRATASE"/>
    <property type="match status" value="1"/>
</dbReference>
<dbReference type="Gene3D" id="3.10.310.10">
    <property type="entry name" value="Diaminopimelate Epimerase, Chain A, domain 1"/>
    <property type="match status" value="2"/>
</dbReference>
<dbReference type="Proteomes" id="UP000664761">
    <property type="component" value="Unassembled WGS sequence"/>
</dbReference>
<comment type="caution">
    <text evidence="2">The sequence shown here is derived from an EMBL/GenBank/DDBJ whole genome shotgun (WGS) entry which is preliminary data.</text>
</comment>
<organism evidence="2 3">
    <name type="scientific">Sneathiella sedimenti</name>
    <dbReference type="NCBI Taxonomy" id="2816034"/>
    <lineage>
        <taxon>Bacteria</taxon>
        <taxon>Pseudomonadati</taxon>
        <taxon>Pseudomonadota</taxon>
        <taxon>Alphaproteobacteria</taxon>
        <taxon>Sneathiellales</taxon>
        <taxon>Sneathiellaceae</taxon>
        <taxon>Sneathiella</taxon>
    </lineage>
</organism>
<gene>
    <name evidence="2" type="ORF">J0X12_01505</name>
</gene>
<sequence>MISSIQTVEMHTGGEPLRIITDGVPVPEGRTLLEKRAYLRDHADHYRRFLMFEPRGHKDMYGALLVPPDHPEADLAVIFMHNEGYSTMCGHAIMALGRYALDYGLIVKEAEETAVNIQCPCGLVRAYVATENGVTGAVRFESVPSFAYKLGQFVETADYGPVELDIGYGGAFYAILNAATLGLEVRTARTRDLVAAASQISAAVKAQVPITHPEEKDLGYLYGTILTDGGIGKEDTPSANICVFADEQVDRSPTGSGVTARMALARARQEIGPDETCQFESVTGAIFTGKIESETKVDPYKAVTVEVGGHAHYSGTAEFTFEDGDPLGGGFLLR</sequence>
<dbReference type="Pfam" id="PF05544">
    <property type="entry name" value="Pro_racemase"/>
    <property type="match status" value="1"/>
</dbReference>
<reference evidence="2 3" key="1">
    <citation type="submission" date="2021-03" db="EMBL/GenBank/DDBJ databases">
        <title>Sneathiella sp. CAU 1612 isolated from Kang Won-do.</title>
        <authorList>
            <person name="Kim W."/>
        </authorList>
    </citation>
    <scope>NUCLEOTIDE SEQUENCE [LARGE SCALE GENOMIC DNA]</scope>
    <source>
        <strain evidence="2 3">CAU 1612</strain>
    </source>
</reference>
<evidence type="ECO:0000313" key="2">
    <source>
        <dbReference type="EMBL" id="MBO0332271.1"/>
    </source>
</evidence>
<dbReference type="InterPro" id="IPR008794">
    <property type="entry name" value="Pro_racemase_fam"/>
</dbReference>
<protein>
    <submittedName>
        <fullName evidence="2">Proline racemase family protein</fullName>
    </submittedName>
</protein>
<dbReference type="PIRSF" id="PIRSF029792">
    <property type="entry name" value="Pro_racemase"/>
    <property type="match status" value="1"/>
</dbReference>
<evidence type="ECO:0000256" key="1">
    <source>
        <dbReference type="ARBA" id="ARBA00007529"/>
    </source>
</evidence>
<accession>A0ABS3F187</accession>
<dbReference type="RefSeq" id="WP_207041291.1">
    <property type="nucleotide sequence ID" value="NZ_JAFLNC010000001.1"/>
</dbReference>
<dbReference type="SFLD" id="SFLDS00028">
    <property type="entry name" value="Proline_Racemase"/>
    <property type="match status" value="1"/>
</dbReference>
<dbReference type="PANTHER" id="PTHR33442">
    <property type="entry name" value="TRANS-3-HYDROXY-L-PROLINE DEHYDRATASE"/>
    <property type="match status" value="1"/>
</dbReference>
<comment type="similarity">
    <text evidence="1">Belongs to the proline racemase family.</text>
</comment>
<proteinExistence type="inferred from homology"/>
<dbReference type="SUPFAM" id="SSF54506">
    <property type="entry name" value="Diaminopimelate epimerase-like"/>
    <property type="match status" value="1"/>
</dbReference>
<evidence type="ECO:0000313" key="3">
    <source>
        <dbReference type="Proteomes" id="UP000664761"/>
    </source>
</evidence>